<comment type="caution">
    <text evidence="1">The sequence shown here is derived from an EMBL/GenBank/DDBJ whole genome shotgun (WGS) entry which is preliminary data.</text>
</comment>
<evidence type="ECO:0000313" key="2">
    <source>
        <dbReference type="Proteomes" id="UP001499947"/>
    </source>
</evidence>
<proteinExistence type="predicted"/>
<name>A0ABN2HGJ3_9ACTN</name>
<reference evidence="1 2" key="1">
    <citation type="journal article" date="2019" name="Int. J. Syst. Evol. Microbiol.">
        <title>The Global Catalogue of Microorganisms (GCM) 10K type strain sequencing project: providing services to taxonomists for standard genome sequencing and annotation.</title>
        <authorList>
            <consortium name="The Broad Institute Genomics Platform"/>
            <consortium name="The Broad Institute Genome Sequencing Center for Infectious Disease"/>
            <person name="Wu L."/>
            <person name="Ma J."/>
        </authorList>
    </citation>
    <scope>NUCLEOTIDE SEQUENCE [LARGE SCALE GENOMIC DNA]</scope>
    <source>
        <strain evidence="1 2">JCM 13244</strain>
    </source>
</reference>
<gene>
    <name evidence="1" type="ORF">GCM10009680_28800</name>
</gene>
<accession>A0ABN2HGJ3</accession>
<protein>
    <submittedName>
        <fullName evidence="1">Uncharacterized protein</fullName>
    </submittedName>
</protein>
<dbReference type="RefSeq" id="WP_211124762.1">
    <property type="nucleotide sequence ID" value="NZ_BAAALR010000036.1"/>
</dbReference>
<organism evidence="1 2">
    <name type="scientific">Streptomyces yatensis</name>
    <dbReference type="NCBI Taxonomy" id="155177"/>
    <lineage>
        <taxon>Bacteria</taxon>
        <taxon>Bacillati</taxon>
        <taxon>Actinomycetota</taxon>
        <taxon>Actinomycetes</taxon>
        <taxon>Kitasatosporales</taxon>
        <taxon>Streptomycetaceae</taxon>
        <taxon>Streptomyces</taxon>
        <taxon>Streptomyces violaceusniger group</taxon>
    </lineage>
</organism>
<evidence type="ECO:0000313" key="1">
    <source>
        <dbReference type="EMBL" id="GAA1687568.1"/>
    </source>
</evidence>
<keyword evidence="2" id="KW-1185">Reference proteome</keyword>
<dbReference type="EMBL" id="BAAALR010000036">
    <property type="protein sequence ID" value="GAA1687568.1"/>
    <property type="molecule type" value="Genomic_DNA"/>
</dbReference>
<sequence>MDGPPWLVMVGDDVGRAASASGGGLMVASGRSQMDTPVPERQFTVSVPLVVILSSQIIMGVTKPLVGAVINSQRP</sequence>
<dbReference type="Proteomes" id="UP001499947">
    <property type="component" value="Unassembled WGS sequence"/>
</dbReference>